<dbReference type="Proteomes" id="UP000199408">
    <property type="component" value="Unassembled WGS sequence"/>
</dbReference>
<dbReference type="STRING" id="47864.GA0070560_10619"/>
<evidence type="ECO:0000256" key="1">
    <source>
        <dbReference type="ARBA" id="ARBA00022801"/>
    </source>
</evidence>
<evidence type="ECO:0000259" key="2">
    <source>
        <dbReference type="PROSITE" id="PS51462"/>
    </source>
</evidence>
<gene>
    <name evidence="3" type="ORF">GA0070560_10619</name>
</gene>
<proteinExistence type="predicted"/>
<dbReference type="RefSeq" id="WP_091294520.1">
    <property type="nucleotide sequence ID" value="NZ_FMDN01000006.1"/>
</dbReference>
<keyword evidence="4" id="KW-1185">Reference proteome</keyword>
<keyword evidence="1" id="KW-0378">Hydrolase</keyword>
<dbReference type="Gene3D" id="3.90.79.10">
    <property type="entry name" value="Nucleoside Triphosphate Pyrophosphohydrolase"/>
    <property type="match status" value="1"/>
</dbReference>
<evidence type="ECO:0000313" key="4">
    <source>
        <dbReference type="Proteomes" id="UP000199408"/>
    </source>
</evidence>
<dbReference type="EMBL" id="FMDN01000006">
    <property type="protein sequence ID" value="SCG49384.1"/>
    <property type="molecule type" value="Genomic_DNA"/>
</dbReference>
<dbReference type="PANTHER" id="PTHR11839:SF31">
    <property type="entry name" value="ADP-RIBOSE PYROPHOSPHATASE"/>
    <property type="match status" value="1"/>
</dbReference>
<organism evidence="3 4">
    <name type="scientific">Micromonospora halophytica</name>
    <dbReference type="NCBI Taxonomy" id="47864"/>
    <lineage>
        <taxon>Bacteria</taxon>
        <taxon>Bacillati</taxon>
        <taxon>Actinomycetota</taxon>
        <taxon>Actinomycetes</taxon>
        <taxon>Micromonosporales</taxon>
        <taxon>Micromonosporaceae</taxon>
        <taxon>Micromonospora</taxon>
    </lineage>
</organism>
<accession>A0A1C5HTN0</accession>
<dbReference type="SUPFAM" id="SSF55811">
    <property type="entry name" value="Nudix"/>
    <property type="match status" value="1"/>
</dbReference>
<dbReference type="InterPro" id="IPR000086">
    <property type="entry name" value="NUDIX_hydrolase_dom"/>
</dbReference>
<dbReference type="Pfam" id="PF00293">
    <property type="entry name" value="NUDIX"/>
    <property type="match status" value="1"/>
</dbReference>
<sequence>MSERTARLSSEAAGVVEHRYEVSEHREVWRGRIFSVVSDEVNMPGGGTAARDYVKHVGAVAVVALDDAGQVVLIRQYRHPVGRHLWELPAGLMDVSGEDLAAAAARELAEEADLTAGTIDVLADLHSSPGFTDEVVRVFLARDLADVPAEQRHQRSDEEADLQVVRVDLDEAVGMVLAGEITNASCVAGLLAAARARDAGWSVLRRSDAPLPR</sequence>
<protein>
    <submittedName>
        <fullName evidence="3">ADP-ribose pyrophosphatase</fullName>
    </submittedName>
</protein>
<dbReference type="GO" id="GO:0006753">
    <property type="term" value="P:nucleoside phosphate metabolic process"/>
    <property type="evidence" value="ECO:0007669"/>
    <property type="project" value="TreeGrafter"/>
</dbReference>
<dbReference type="PROSITE" id="PS51462">
    <property type="entry name" value="NUDIX"/>
    <property type="match status" value="1"/>
</dbReference>
<dbReference type="GO" id="GO:0019693">
    <property type="term" value="P:ribose phosphate metabolic process"/>
    <property type="evidence" value="ECO:0007669"/>
    <property type="project" value="TreeGrafter"/>
</dbReference>
<dbReference type="PANTHER" id="PTHR11839">
    <property type="entry name" value="UDP/ADP-SUGAR PYROPHOSPHATASE"/>
    <property type="match status" value="1"/>
</dbReference>
<dbReference type="GO" id="GO:0005829">
    <property type="term" value="C:cytosol"/>
    <property type="evidence" value="ECO:0007669"/>
    <property type="project" value="TreeGrafter"/>
</dbReference>
<dbReference type="OrthoDB" id="9806150at2"/>
<name>A0A1C5HTN0_9ACTN</name>
<dbReference type="GO" id="GO:0016787">
    <property type="term" value="F:hydrolase activity"/>
    <property type="evidence" value="ECO:0007669"/>
    <property type="project" value="UniProtKB-KW"/>
</dbReference>
<feature type="domain" description="Nudix hydrolase" evidence="2">
    <location>
        <begin position="54"/>
        <end position="189"/>
    </location>
</feature>
<reference evidence="4" key="1">
    <citation type="submission" date="2016-06" db="EMBL/GenBank/DDBJ databases">
        <authorList>
            <person name="Varghese N."/>
        </authorList>
    </citation>
    <scope>NUCLEOTIDE SEQUENCE [LARGE SCALE GENOMIC DNA]</scope>
    <source>
        <strain evidence="4">DSM 43171</strain>
    </source>
</reference>
<dbReference type="InterPro" id="IPR015797">
    <property type="entry name" value="NUDIX_hydrolase-like_dom_sf"/>
</dbReference>
<evidence type="ECO:0000313" key="3">
    <source>
        <dbReference type="EMBL" id="SCG49384.1"/>
    </source>
</evidence>
<dbReference type="AlphaFoldDB" id="A0A1C5HTN0"/>